<dbReference type="GeneID" id="24134039"/>
<evidence type="ECO:0000313" key="1">
    <source>
        <dbReference type="EMBL" id="KDO22052.1"/>
    </source>
</evidence>
<gene>
    <name evidence="1" type="ORF">SPRG_12039</name>
</gene>
<dbReference type="VEuPathDB" id="FungiDB:SPRG_12039"/>
<keyword evidence="2" id="KW-1185">Reference proteome</keyword>
<dbReference type="OMA" id="RRAGYLW"/>
<dbReference type="RefSeq" id="XP_012207197.1">
    <property type="nucleotide sequence ID" value="XM_012351807.1"/>
</dbReference>
<protein>
    <recommendedName>
        <fullName evidence="3">BZIP domain-containing protein</fullName>
    </recommendedName>
</protein>
<dbReference type="AlphaFoldDB" id="A0A067C5G4"/>
<accession>A0A067C5G4</accession>
<dbReference type="Proteomes" id="UP000030745">
    <property type="component" value="Unassembled WGS sequence"/>
</dbReference>
<name>A0A067C5G4_SAPPC</name>
<evidence type="ECO:0008006" key="3">
    <source>
        <dbReference type="Google" id="ProtNLM"/>
    </source>
</evidence>
<proteinExistence type="predicted"/>
<organism evidence="1 2">
    <name type="scientific">Saprolegnia parasitica (strain CBS 223.65)</name>
    <dbReference type="NCBI Taxonomy" id="695850"/>
    <lineage>
        <taxon>Eukaryota</taxon>
        <taxon>Sar</taxon>
        <taxon>Stramenopiles</taxon>
        <taxon>Oomycota</taxon>
        <taxon>Saprolegniomycetes</taxon>
        <taxon>Saprolegniales</taxon>
        <taxon>Saprolegniaceae</taxon>
        <taxon>Saprolegnia</taxon>
    </lineage>
</organism>
<dbReference type="EMBL" id="KK583275">
    <property type="protein sequence ID" value="KDO22052.1"/>
    <property type="molecule type" value="Genomic_DNA"/>
</dbReference>
<sequence>MAEPSQHIDPRRERKRLRDRRAKQAARQRLLDETIALQASIASLTATLVTKKAAAPKDCLLSWQEVATSLHAATTKSYKRMHELRSRLAEHHRLAQALYAWVASLHRAPARSPALAAWRDIQLPRHPDVRRAGYLWLAEYMLKATDDQVVDALFPAPPEELVSAKWSLIGGRVLSQFVLDGSLAEVATAAWSFSQALPTILHATHGCVHNVFHVQEAKREICYNHEAFPAVQSNGLYTCFLESERVVMHYRTVRDDALYPVDANTSFAYDVQEWYWRAADSLFKRKCRRNVLRAISSTQCVLRAVDVYQPYASYDSMESYARVVCPDVLSSVQGANDVEAALTRRLEQMAIRRMANMKTRLQKVLRLVQTDPTNFPRGMKPL</sequence>
<reference evidence="1 2" key="1">
    <citation type="journal article" date="2013" name="PLoS Genet.">
        <title>Distinctive expansion of potential virulence genes in the genome of the oomycete fish pathogen Saprolegnia parasitica.</title>
        <authorList>
            <person name="Jiang R.H."/>
            <person name="de Bruijn I."/>
            <person name="Haas B.J."/>
            <person name="Belmonte R."/>
            <person name="Lobach L."/>
            <person name="Christie J."/>
            <person name="van den Ackerveken G."/>
            <person name="Bottin A."/>
            <person name="Bulone V."/>
            <person name="Diaz-Moreno S.M."/>
            <person name="Dumas B."/>
            <person name="Fan L."/>
            <person name="Gaulin E."/>
            <person name="Govers F."/>
            <person name="Grenville-Briggs L.J."/>
            <person name="Horner N.R."/>
            <person name="Levin J.Z."/>
            <person name="Mammella M."/>
            <person name="Meijer H.J."/>
            <person name="Morris P."/>
            <person name="Nusbaum C."/>
            <person name="Oome S."/>
            <person name="Phillips A.J."/>
            <person name="van Rooyen D."/>
            <person name="Rzeszutek E."/>
            <person name="Saraiva M."/>
            <person name="Secombes C.J."/>
            <person name="Seidl M.F."/>
            <person name="Snel B."/>
            <person name="Stassen J.H."/>
            <person name="Sykes S."/>
            <person name="Tripathy S."/>
            <person name="van den Berg H."/>
            <person name="Vega-Arreguin J.C."/>
            <person name="Wawra S."/>
            <person name="Young S.K."/>
            <person name="Zeng Q."/>
            <person name="Dieguez-Uribeondo J."/>
            <person name="Russ C."/>
            <person name="Tyler B.M."/>
            <person name="van West P."/>
        </authorList>
    </citation>
    <scope>NUCLEOTIDE SEQUENCE [LARGE SCALE GENOMIC DNA]</scope>
    <source>
        <strain evidence="1 2">CBS 223.65</strain>
    </source>
</reference>
<evidence type="ECO:0000313" key="2">
    <source>
        <dbReference type="Proteomes" id="UP000030745"/>
    </source>
</evidence>
<dbReference type="KEGG" id="spar:SPRG_12039"/>